<sequence>MIADASSGSGCVADDFAVAVVVVDAVVADQSKADAVAGTEEVLALQAVDIAVGAEHAEVQPAECKVAGMQPSEVDTDYTLLEVVAEAEVELQEEVAGKVELVSVAAVASSVVQDHSRSLHKELTVQVSGEQQPELADLQTIEEYMHWAELPLQQPSKQNSLVVLAEEEEDREARAAVEGCMTKEQRTDFYAFVVDSTRITERLEYTRQSAEEKDKWSLLLLRR</sequence>
<keyword evidence="2" id="KW-1185">Reference proteome</keyword>
<organism evidence="1 2">
    <name type="scientific">Somion occarium</name>
    <dbReference type="NCBI Taxonomy" id="3059160"/>
    <lineage>
        <taxon>Eukaryota</taxon>
        <taxon>Fungi</taxon>
        <taxon>Dikarya</taxon>
        <taxon>Basidiomycota</taxon>
        <taxon>Agaricomycotina</taxon>
        <taxon>Agaricomycetes</taxon>
        <taxon>Polyporales</taxon>
        <taxon>Cerrenaceae</taxon>
        <taxon>Somion</taxon>
    </lineage>
</organism>
<protein>
    <submittedName>
        <fullName evidence="1">Uncharacterized protein</fullName>
    </submittedName>
</protein>
<evidence type="ECO:0000313" key="2">
    <source>
        <dbReference type="Proteomes" id="UP001497453"/>
    </source>
</evidence>
<dbReference type="EMBL" id="OZ037947">
    <property type="protein sequence ID" value="CAL1706822.1"/>
    <property type="molecule type" value="Genomic_DNA"/>
</dbReference>
<gene>
    <name evidence="1" type="ORF">GFSPODELE1_LOCUS6056</name>
</gene>
<name>A0ABP1DI24_9APHY</name>
<reference evidence="2" key="1">
    <citation type="submission" date="2024-04" db="EMBL/GenBank/DDBJ databases">
        <authorList>
            <person name="Shaw F."/>
            <person name="Minotto A."/>
        </authorList>
    </citation>
    <scope>NUCLEOTIDE SEQUENCE [LARGE SCALE GENOMIC DNA]</scope>
</reference>
<dbReference type="Proteomes" id="UP001497453">
    <property type="component" value="Chromosome 4"/>
</dbReference>
<proteinExistence type="predicted"/>
<accession>A0ABP1DI24</accession>
<evidence type="ECO:0000313" key="1">
    <source>
        <dbReference type="EMBL" id="CAL1706822.1"/>
    </source>
</evidence>